<keyword evidence="5" id="KW-1185">Reference proteome</keyword>
<organism evidence="4 5">
    <name type="scientific">Lithospermum erythrorhizon</name>
    <name type="common">Purple gromwell</name>
    <name type="synonym">Lithospermum officinale var. erythrorhizon</name>
    <dbReference type="NCBI Taxonomy" id="34254"/>
    <lineage>
        <taxon>Eukaryota</taxon>
        <taxon>Viridiplantae</taxon>
        <taxon>Streptophyta</taxon>
        <taxon>Embryophyta</taxon>
        <taxon>Tracheophyta</taxon>
        <taxon>Spermatophyta</taxon>
        <taxon>Magnoliopsida</taxon>
        <taxon>eudicotyledons</taxon>
        <taxon>Gunneridae</taxon>
        <taxon>Pentapetalae</taxon>
        <taxon>asterids</taxon>
        <taxon>lamiids</taxon>
        <taxon>Boraginales</taxon>
        <taxon>Boraginaceae</taxon>
        <taxon>Boraginoideae</taxon>
        <taxon>Lithospermeae</taxon>
        <taxon>Lithospermum</taxon>
    </lineage>
</organism>
<proteinExistence type="predicted"/>
<feature type="signal peptide" evidence="3">
    <location>
        <begin position="1"/>
        <end position="19"/>
    </location>
</feature>
<dbReference type="Pfam" id="PF12796">
    <property type="entry name" value="Ank_2"/>
    <property type="match status" value="1"/>
</dbReference>
<dbReference type="EMBL" id="BAABME010000622">
    <property type="protein sequence ID" value="GAA0144263.1"/>
    <property type="molecule type" value="Genomic_DNA"/>
</dbReference>
<evidence type="ECO:0000256" key="3">
    <source>
        <dbReference type="SAM" id="SignalP"/>
    </source>
</evidence>
<keyword evidence="3" id="KW-0732">Signal</keyword>
<keyword evidence="1" id="KW-0677">Repeat</keyword>
<evidence type="ECO:0000313" key="4">
    <source>
        <dbReference type="EMBL" id="GAA0144263.1"/>
    </source>
</evidence>
<dbReference type="SMART" id="SM00248">
    <property type="entry name" value="ANK"/>
    <property type="match status" value="5"/>
</dbReference>
<evidence type="ECO:0000256" key="2">
    <source>
        <dbReference type="ARBA" id="ARBA00023043"/>
    </source>
</evidence>
<reference evidence="4 5" key="1">
    <citation type="submission" date="2024-01" db="EMBL/GenBank/DDBJ databases">
        <title>The complete chloroplast genome sequence of Lithospermum erythrorhizon: insights into the phylogenetic relationship among Boraginaceae species and the maternal lineages of purple gromwells.</title>
        <authorList>
            <person name="Okada T."/>
            <person name="Watanabe K."/>
        </authorList>
    </citation>
    <scope>NUCLEOTIDE SEQUENCE [LARGE SCALE GENOMIC DNA]</scope>
</reference>
<comment type="caution">
    <text evidence="4">The sequence shown here is derived from an EMBL/GenBank/DDBJ whole genome shotgun (WGS) entry which is preliminary data.</text>
</comment>
<dbReference type="Proteomes" id="UP001454036">
    <property type="component" value="Unassembled WGS sequence"/>
</dbReference>
<feature type="chain" id="PRO_5043663080" evidence="3">
    <location>
        <begin position="20"/>
        <end position="344"/>
    </location>
</feature>
<dbReference type="SUPFAM" id="SSF48403">
    <property type="entry name" value="Ankyrin repeat"/>
    <property type="match status" value="1"/>
</dbReference>
<evidence type="ECO:0000256" key="1">
    <source>
        <dbReference type="ARBA" id="ARBA00022737"/>
    </source>
</evidence>
<protein>
    <submittedName>
        <fullName evidence="4">Uncharacterized protein</fullName>
    </submittedName>
</protein>
<dbReference type="InterPro" id="IPR036770">
    <property type="entry name" value="Ankyrin_rpt-contain_sf"/>
</dbReference>
<dbReference type="PANTHER" id="PTHR24186:SF50">
    <property type="entry name" value="ANKYRIN REPEAT-CONTAINING PROTEIN ITN1-LIKE ISOFORM X1"/>
    <property type="match status" value="1"/>
</dbReference>
<dbReference type="PANTHER" id="PTHR24186">
    <property type="entry name" value="PROTEIN PHOSPHATASE 1 REGULATORY SUBUNIT"/>
    <property type="match status" value="1"/>
</dbReference>
<gene>
    <name evidence="4" type="ORF">LIER_04756</name>
</gene>
<sequence length="344" mass="38571">MPLLLSSTILLFLLVYTFREGELRLINQVLMALIPCETPLHIAAKNGLLRLSTAFIRCAKKSGSEASKALLRITDGNGDLKMVRLLVDEDQRYYKHFPKSMGETPLLIALEKGNDDMLELVSGTSSLDRYKGPKGETVLHIAVRRQLEKSLNWIIEKNSKLANQVDTSGWTPLHYAAFSGFIYAAEVLLDIDESLGYVKGGNREDLTALHIASSKGDIVLMHLILEHCPDSWDMLTSRKQNILHLVAGYGLSGAAIKWVLDKPWVANLINEKDEEGNTPIQLYFQVVSSSEDDGKSLVLTHPQVLKVLSMESFDEKESKQQLKNARRMLSNGWKDHADWLTKNV</sequence>
<accession>A0AAV3NZ47</accession>
<dbReference type="Gene3D" id="1.25.40.20">
    <property type="entry name" value="Ankyrin repeat-containing domain"/>
    <property type="match status" value="1"/>
</dbReference>
<evidence type="ECO:0000313" key="5">
    <source>
        <dbReference type="Proteomes" id="UP001454036"/>
    </source>
</evidence>
<dbReference type="GO" id="GO:0005886">
    <property type="term" value="C:plasma membrane"/>
    <property type="evidence" value="ECO:0007669"/>
    <property type="project" value="TreeGrafter"/>
</dbReference>
<dbReference type="InterPro" id="IPR002110">
    <property type="entry name" value="Ankyrin_rpt"/>
</dbReference>
<dbReference type="AlphaFoldDB" id="A0AAV3NZ47"/>
<keyword evidence="2" id="KW-0040">ANK repeat</keyword>
<name>A0AAV3NZ47_LITER</name>